<dbReference type="Pfam" id="PF00589">
    <property type="entry name" value="Phage_integrase"/>
    <property type="match status" value="1"/>
</dbReference>
<dbReference type="AlphaFoldDB" id="A0AA38HS08"/>
<dbReference type="GO" id="GO:0015074">
    <property type="term" value="P:DNA integration"/>
    <property type="evidence" value="ECO:0007669"/>
    <property type="project" value="InterPro"/>
</dbReference>
<dbReference type="EMBL" id="JALNTZ010000008">
    <property type="protein sequence ID" value="KAJ3642948.1"/>
    <property type="molecule type" value="Genomic_DNA"/>
</dbReference>
<accession>A0AA38HS08</accession>
<proteinExistence type="predicted"/>
<evidence type="ECO:0000313" key="4">
    <source>
        <dbReference type="EMBL" id="KAJ3642948.1"/>
    </source>
</evidence>
<dbReference type="PANTHER" id="PTHR30349">
    <property type="entry name" value="PHAGE INTEGRASE-RELATED"/>
    <property type="match status" value="1"/>
</dbReference>
<dbReference type="PANTHER" id="PTHR30349:SF41">
    <property type="entry name" value="INTEGRASE_RECOMBINASE PROTEIN MJ0367-RELATED"/>
    <property type="match status" value="1"/>
</dbReference>
<name>A0AA38HS08_9CUCU</name>
<dbReference type="Proteomes" id="UP001168821">
    <property type="component" value="Unassembled WGS sequence"/>
</dbReference>
<dbReference type="PROSITE" id="PS51898">
    <property type="entry name" value="TYR_RECOMBINASE"/>
    <property type="match status" value="1"/>
</dbReference>
<protein>
    <recommendedName>
        <fullName evidence="3">Tyr recombinase domain-containing protein</fullName>
    </recommendedName>
</protein>
<evidence type="ECO:0000313" key="5">
    <source>
        <dbReference type="Proteomes" id="UP001168821"/>
    </source>
</evidence>
<dbReference type="GO" id="GO:0006310">
    <property type="term" value="P:DNA recombination"/>
    <property type="evidence" value="ECO:0007669"/>
    <property type="project" value="UniProtKB-KW"/>
</dbReference>
<keyword evidence="5" id="KW-1185">Reference proteome</keyword>
<evidence type="ECO:0000256" key="2">
    <source>
        <dbReference type="ARBA" id="ARBA00023172"/>
    </source>
</evidence>
<sequence>MSSDGSCTPPEVRETANIAVSNLLPTKSRARYENSYHEFVKWCDRKHIKNYTENCLLAYFEEISIHKKSLWCIYSMLKSCINLKHNIDISKYPKLIAMLKRKTEHHNPKKSQVLNEEHILKFLSAAPNRDYLLMKAVLVIGISGACRRGELCKMLVDDVVFKDDILMVCIPETKTYVKREFFISKGDWIKVIDQFLKIRLLVKGNNKRLFLTYRDGKCINSPVGINTIGRVPSLIAGYLKLQNPQNYSGHCFRRSSATLLANKGSDFLSIKRHGGWKSSSVAEGYIQDSEKNKMKIADIFCAEPGLSKPNTYIFSAEPGPSKPNSYHVSTALNNENTLKASGVSISSCNQCTINVNIYNSNKNKDTE</sequence>
<dbReference type="InterPro" id="IPR050090">
    <property type="entry name" value="Tyrosine_recombinase_XerCD"/>
</dbReference>
<gene>
    <name evidence="4" type="ORF">Zmor_025693</name>
</gene>
<comment type="caution">
    <text evidence="4">The sequence shown here is derived from an EMBL/GenBank/DDBJ whole genome shotgun (WGS) entry which is preliminary data.</text>
</comment>
<reference evidence="4" key="1">
    <citation type="journal article" date="2023" name="G3 (Bethesda)">
        <title>Whole genome assemblies of Zophobas morio and Tenebrio molitor.</title>
        <authorList>
            <person name="Kaur S."/>
            <person name="Stinson S.A."/>
            <person name="diCenzo G.C."/>
        </authorList>
    </citation>
    <scope>NUCLEOTIDE SEQUENCE</scope>
    <source>
        <strain evidence="4">QUZm001</strain>
    </source>
</reference>
<evidence type="ECO:0000259" key="3">
    <source>
        <dbReference type="PROSITE" id="PS51898"/>
    </source>
</evidence>
<keyword evidence="2" id="KW-0233">DNA recombination</keyword>
<dbReference type="GO" id="GO:0003677">
    <property type="term" value="F:DNA binding"/>
    <property type="evidence" value="ECO:0007669"/>
    <property type="project" value="UniProtKB-KW"/>
</dbReference>
<dbReference type="InterPro" id="IPR013762">
    <property type="entry name" value="Integrase-like_cat_sf"/>
</dbReference>
<organism evidence="4 5">
    <name type="scientific">Zophobas morio</name>
    <dbReference type="NCBI Taxonomy" id="2755281"/>
    <lineage>
        <taxon>Eukaryota</taxon>
        <taxon>Metazoa</taxon>
        <taxon>Ecdysozoa</taxon>
        <taxon>Arthropoda</taxon>
        <taxon>Hexapoda</taxon>
        <taxon>Insecta</taxon>
        <taxon>Pterygota</taxon>
        <taxon>Neoptera</taxon>
        <taxon>Endopterygota</taxon>
        <taxon>Coleoptera</taxon>
        <taxon>Polyphaga</taxon>
        <taxon>Cucujiformia</taxon>
        <taxon>Tenebrionidae</taxon>
        <taxon>Zophobas</taxon>
    </lineage>
</organism>
<dbReference type="InterPro" id="IPR002104">
    <property type="entry name" value="Integrase_catalytic"/>
</dbReference>
<dbReference type="CDD" id="cd00397">
    <property type="entry name" value="DNA_BRE_C"/>
    <property type="match status" value="1"/>
</dbReference>
<evidence type="ECO:0000256" key="1">
    <source>
        <dbReference type="ARBA" id="ARBA00023125"/>
    </source>
</evidence>
<keyword evidence="1" id="KW-0238">DNA-binding</keyword>
<dbReference type="InterPro" id="IPR011010">
    <property type="entry name" value="DNA_brk_join_enz"/>
</dbReference>
<feature type="domain" description="Tyr recombinase" evidence="3">
    <location>
        <begin position="109"/>
        <end position="298"/>
    </location>
</feature>
<dbReference type="Gene3D" id="1.10.443.10">
    <property type="entry name" value="Intergrase catalytic core"/>
    <property type="match status" value="1"/>
</dbReference>
<dbReference type="SUPFAM" id="SSF56349">
    <property type="entry name" value="DNA breaking-rejoining enzymes"/>
    <property type="match status" value="1"/>
</dbReference>